<sequence length="254" mass="28010">MSLIPKSHPRAKSLLIREKLVSGFDRGLVAKEGLLAQGRGEAFDYLQGEKTGKSAKSAIKAAAAQIILADLPVISVNGNIAALCPKEIVKLAKKTGSKIEVNLFYTNEKRKRAIINALKKYGVKEILGTDFRSKTILSGIDSARRFVDKNGIFSADVVVVPLEDGDRTMALRKAGKKVITFDLNPLSRTSQTAHITIVDNVTRAMDLLIENCEKLSRKNTNYLQKIVCDFDNKKNISQNIEEIKNNLTKRAKNA</sequence>
<dbReference type="EMBL" id="JACEMZ010000001">
    <property type="protein sequence ID" value="MBA4451692.1"/>
    <property type="molecule type" value="Genomic_DNA"/>
</dbReference>
<protein>
    <submittedName>
        <fullName evidence="1">Phosphopantothenate/pantothenate synthetase</fullName>
    </submittedName>
</protein>
<evidence type="ECO:0000313" key="1">
    <source>
        <dbReference type="EMBL" id="MBA4451692.1"/>
    </source>
</evidence>
<organism evidence="1 2">
    <name type="scientific">Candidatus Nitrosomaritimum aestuariumsis</name>
    <dbReference type="NCBI Taxonomy" id="3342354"/>
    <lineage>
        <taxon>Archaea</taxon>
        <taxon>Nitrososphaerota</taxon>
        <taxon>Nitrososphaeria</taxon>
        <taxon>Nitrosopumilales</taxon>
        <taxon>Nitrosopumilaceae</taxon>
        <taxon>Candidatus Nitrosomaritimum</taxon>
    </lineage>
</organism>
<proteinExistence type="predicted"/>
<comment type="caution">
    <text evidence="1">The sequence shown here is derived from an EMBL/GenBank/DDBJ whole genome shotgun (WGS) entry which is preliminary data.</text>
</comment>
<dbReference type="Proteomes" id="UP000559653">
    <property type="component" value="Unassembled WGS sequence"/>
</dbReference>
<gene>
    <name evidence="1" type="ORF">H2B03_00725</name>
</gene>
<name>A0AC60VW88_9ARCH</name>
<reference evidence="1 2" key="1">
    <citation type="journal article" date="2020" name="Appl. Environ. Microbiol.">
        <title>Genomic Characteristics of a Novel Species of Ammonia-Oxidizing Archaea from the Jiulong River Estuary.</title>
        <authorList>
            <person name="Zou D."/>
            <person name="Wan R."/>
            <person name="Han L."/>
            <person name="Xu M.N."/>
            <person name="Liu Y."/>
            <person name="Liu H."/>
            <person name="Kao S.J."/>
            <person name="Li M."/>
        </authorList>
    </citation>
    <scope>NUCLEOTIDE SEQUENCE [LARGE SCALE GENOMIC DNA]</scope>
    <source>
        <strain evidence="1">W1bin1</strain>
    </source>
</reference>
<evidence type="ECO:0000313" key="2">
    <source>
        <dbReference type="Proteomes" id="UP000559653"/>
    </source>
</evidence>
<accession>A0AC60VW88</accession>